<dbReference type="Gene3D" id="3.30.65.10">
    <property type="entry name" value="Bacterial Topoisomerase I, domain 1"/>
    <property type="match status" value="1"/>
</dbReference>
<dbReference type="GO" id="GO:0005694">
    <property type="term" value="C:chromosome"/>
    <property type="evidence" value="ECO:0007669"/>
    <property type="project" value="InterPro"/>
</dbReference>
<organism evidence="2 3">
    <name type="scientific">Brachyspira suanatina</name>
    <dbReference type="NCBI Taxonomy" id="381802"/>
    <lineage>
        <taxon>Bacteria</taxon>
        <taxon>Pseudomonadati</taxon>
        <taxon>Spirochaetota</taxon>
        <taxon>Spirochaetia</taxon>
        <taxon>Brachyspirales</taxon>
        <taxon>Brachyspiraceae</taxon>
        <taxon>Brachyspira</taxon>
    </lineage>
</organism>
<name>A0A0G4K6D3_9SPIR</name>
<dbReference type="InterPro" id="IPR011528">
    <property type="entry name" value="NERD"/>
</dbReference>
<dbReference type="Pfam" id="PF08378">
    <property type="entry name" value="NERD"/>
    <property type="match status" value="1"/>
</dbReference>
<keyword evidence="3" id="KW-1185">Reference proteome</keyword>
<dbReference type="SUPFAM" id="SSF57783">
    <property type="entry name" value="Zinc beta-ribbon"/>
    <property type="match status" value="1"/>
</dbReference>
<dbReference type="RefSeq" id="WP_048594371.1">
    <property type="nucleotide sequence ID" value="NZ_CVLB01000001.1"/>
</dbReference>
<protein>
    <submittedName>
        <fullName evidence="2">Nuclease-like protein</fullName>
    </submittedName>
</protein>
<evidence type="ECO:0000313" key="2">
    <source>
        <dbReference type="EMBL" id="CRF33097.1"/>
    </source>
</evidence>
<dbReference type="PROSITE" id="PS50965">
    <property type="entry name" value="NERD"/>
    <property type="match status" value="1"/>
</dbReference>
<dbReference type="InterPro" id="IPR013498">
    <property type="entry name" value="Topo_IA_Znf"/>
</dbReference>
<dbReference type="GO" id="GO:0003677">
    <property type="term" value="F:DNA binding"/>
    <property type="evidence" value="ECO:0007669"/>
    <property type="project" value="InterPro"/>
</dbReference>
<dbReference type="EMBL" id="CVLB01000001">
    <property type="protein sequence ID" value="CRF33097.1"/>
    <property type="molecule type" value="Genomic_DNA"/>
</dbReference>
<dbReference type="Pfam" id="PF01396">
    <property type="entry name" value="Zn_ribbon_Top1"/>
    <property type="match status" value="1"/>
</dbReference>
<reference evidence="3" key="1">
    <citation type="submission" date="2015-04" db="EMBL/GenBank/DDBJ databases">
        <authorList>
            <person name="Mushtaq Mamoona"/>
        </authorList>
    </citation>
    <scope>NUCLEOTIDE SEQUENCE [LARGE SCALE GENOMIC DNA]</scope>
    <source>
        <strain evidence="3">AN4859/03</strain>
    </source>
</reference>
<evidence type="ECO:0000313" key="3">
    <source>
        <dbReference type="Proteomes" id="UP000043763"/>
    </source>
</evidence>
<dbReference type="GO" id="GO:0003916">
    <property type="term" value="F:DNA topoisomerase activity"/>
    <property type="evidence" value="ECO:0007669"/>
    <property type="project" value="InterPro"/>
</dbReference>
<accession>A0A0G4K6D3</accession>
<dbReference type="AlphaFoldDB" id="A0A0G4K6D3"/>
<proteinExistence type="predicted"/>
<dbReference type="GO" id="GO:0006265">
    <property type="term" value="P:DNA topological change"/>
    <property type="evidence" value="ECO:0007669"/>
    <property type="project" value="InterPro"/>
</dbReference>
<feature type="domain" description="NERD" evidence="1">
    <location>
        <begin position="22"/>
        <end position="142"/>
    </location>
</feature>
<sequence>MGLLNDFTKKLIPNFLYTDSLRGKVGEFEVDNALNPLFFGKAEHRQINNLVIIDDNGKSHQIDHIEIRANGIFCIETKNYSGLIFGNENQEKWTQCLRHGKKNYFYNPLKQNKSHIFHLKKLLDNKYNVYSLIVFTQNNADKININNVINLCDLKNYLNNFNEGNNYTTDEMNDIYKKLISNHNNISNSKHIKNINDTKQEISNGICPRCKGKLILREGKYGQFYGCSNYPNCKFTIKK</sequence>
<evidence type="ECO:0000259" key="1">
    <source>
        <dbReference type="PROSITE" id="PS50965"/>
    </source>
</evidence>
<gene>
    <name evidence="2" type="ORF">BRSU_1226</name>
</gene>
<dbReference type="Proteomes" id="UP000043763">
    <property type="component" value="Unassembled WGS sequence"/>
</dbReference>